<keyword evidence="1" id="KW-1133">Transmembrane helix</keyword>
<keyword evidence="2" id="KW-0496">Mitochondrion</keyword>
<proteinExistence type="predicted"/>
<dbReference type="RefSeq" id="YP_003734457.1">
    <property type="nucleotide sequence ID" value="NC_014262.1"/>
</dbReference>
<evidence type="ECO:0000313" key="2">
    <source>
        <dbReference type="EMBL" id="CAZ66836.1"/>
    </source>
</evidence>
<name>D8L7U9_PARCA</name>
<reference evidence="2" key="1">
    <citation type="journal article" date="2011" name="BMC Genomics">
        <title>The mitochondrial genome sequence of the ciliate Paramecium caudatum reveals a shift in nucleotide composition and codon usage within the genus Paramecium.</title>
        <authorList>
            <person name="Barth D."/>
            <person name="Berendonk T.U."/>
        </authorList>
    </citation>
    <scope>NUCLEOTIDE SEQUENCE</scope>
    <source>
        <strain evidence="2">GB-E</strain>
    </source>
</reference>
<accession>D8L7U9</accession>
<organism evidence="2">
    <name type="scientific">Paramecium caudatum</name>
    <dbReference type="NCBI Taxonomy" id="5885"/>
    <lineage>
        <taxon>Eukaryota</taxon>
        <taxon>Sar</taxon>
        <taxon>Alveolata</taxon>
        <taxon>Ciliophora</taxon>
        <taxon>Intramacronucleata</taxon>
        <taxon>Oligohymenophorea</taxon>
        <taxon>Peniculida</taxon>
        <taxon>Parameciidae</taxon>
        <taxon>Paramecium</taxon>
    </lineage>
</organism>
<gene>
    <name evidence="2" type="primary">nad4L</name>
</gene>
<geneLocation type="mitochondrion" evidence="2"/>
<sequence>MFNWLNFFNFFFFFLFFIFLTNAFNIFFLLLTSELMWASLVILTAILGSIIDDSFLISFSFLILGFASVELAIGLILLVYLKTLNLSLNLATNESNVINLNTNFFLKKNNIKKKI</sequence>
<dbReference type="AlphaFoldDB" id="D8L7U9"/>
<protein>
    <submittedName>
        <fullName evidence="2">NADH dehydrogenase subunit 4L</fullName>
    </submittedName>
</protein>
<feature type="transmembrane region" description="Helical" evidence="1">
    <location>
        <begin position="57"/>
        <end position="81"/>
    </location>
</feature>
<evidence type="ECO:0000256" key="1">
    <source>
        <dbReference type="SAM" id="Phobius"/>
    </source>
</evidence>
<dbReference type="GeneID" id="9384776"/>
<feature type="transmembrane region" description="Helical" evidence="1">
    <location>
        <begin position="6"/>
        <end position="28"/>
    </location>
</feature>
<feature type="transmembrane region" description="Helical" evidence="1">
    <location>
        <begin position="35"/>
        <end position="51"/>
    </location>
</feature>
<keyword evidence="1" id="KW-0812">Transmembrane</keyword>
<dbReference type="EMBL" id="FN424190">
    <property type="protein sequence ID" value="CAZ66836.1"/>
    <property type="molecule type" value="Genomic_DNA"/>
</dbReference>
<keyword evidence="1" id="KW-0472">Membrane</keyword>